<evidence type="ECO:0000256" key="1">
    <source>
        <dbReference type="ARBA" id="ARBA00023235"/>
    </source>
</evidence>
<dbReference type="InterPro" id="IPR032697">
    <property type="entry name" value="SQ_cyclase_N"/>
</dbReference>
<dbReference type="PANTHER" id="PTHR11764">
    <property type="entry name" value="TERPENE CYCLASE/MUTASE FAMILY MEMBER"/>
    <property type="match status" value="1"/>
</dbReference>
<proteinExistence type="predicted"/>
<dbReference type="SUPFAM" id="SSF48239">
    <property type="entry name" value="Terpenoid cyclases/Protein prenyltransferases"/>
    <property type="match status" value="1"/>
</dbReference>
<dbReference type="AlphaFoldDB" id="F6H2W3"/>
<dbReference type="InParanoid" id="F6H2W3"/>
<dbReference type="InterPro" id="IPR018333">
    <property type="entry name" value="Squalene_cyclase"/>
</dbReference>
<evidence type="ECO:0000313" key="4">
    <source>
        <dbReference type="Proteomes" id="UP000009183"/>
    </source>
</evidence>
<dbReference type="Pfam" id="PF13249">
    <property type="entry name" value="SQHop_cyclase_N"/>
    <property type="match status" value="1"/>
</dbReference>
<reference evidence="4" key="1">
    <citation type="journal article" date="2007" name="Nature">
        <title>The grapevine genome sequence suggests ancestral hexaploidization in major angiosperm phyla.</title>
        <authorList>
            <consortium name="The French-Italian Public Consortium for Grapevine Genome Characterization."/>
            <person name="Jaillon O."/>
            <person name="Aury J.-M."/>
            <person name="Noel B."/>
            <person name="Policriti A."/>
            <person name="Clepet C."/>
            <person name="Casagrande A."/>
            <person name="Choisne N."/>
            <person name="Aubourg S."/>
            <person name="Vitulo N."/>
            <person name="Jubin C."/>
            <person name="Vezzi A."/>
            <person name="Legeai F."/>
            <person name="Hugueney P."/>
            <person name="Dasilva C."/>
            <person name="Horner D."/>
            <person name="Mica E."/>
            <person name="Jublot D."/>
            <person name="Poulain J."/>
            <person name="Bruyere C."/>
            <person name="Billault A."/>
            <person name="Segurens B."/>
            <person name="Gouyvenoux M."/>
            <person name="Ugarte E."/>
            <person name="Cattonaro F."/>
            <person name="Anthouard V."/>
            <person name="Vico V."/>
            <person name="Del Fabbro C."/>
            <person name="Alaux M."/>
            <person name="Di Gaspero G."/>
            <person name="Dumas V."/>
            <person name="Felice N."/>
            <person name="Paillard S."/>
            <person name="Juman I."/>
            <person name="Moroldo M."/>
            <person name="Scalabrin S."/>
            <person name="Canaguier A."/>
            <person name="Le Clainche I."/>
            <person name="Malacrida G."/>
            <person name="Durand E."/>
            <person name="Pesole G."/>
            <person name="Laucou V."/>
            <person name="Chatelet P."/>
            <person name="Merdinoglu D."/>
            <person name="Delledonne M."/>
            <person name="Pezzotti M."/>
            <person name="Lecharny A."/>
            <person name="Scarpelli C."/>
            <person name="Artiguenave F."/>
            <person name="Pe M.E."/>
            <person name="Valle G."/>
            <person name="Morgante M."/>
            <person name="Caboche M."/>
            <person name="Adam-Blondon A.-F."/>
            <person name="Weissenbach J."/>
            <person name="Quetier F."/>
            <person name="Wincker P."/>
        </authorList>
    </citation>
    <scope>NUCLEOTIDE SEQUENCE [LARGE SCALE GENOMIC DNA]</scope>
    <source>
        <strain evidence="4">cv. Pinot noir / PN40024</strain>
    </source>
</reference>
<evidence type="ECO:0000313" key="3">
    <source>
        <dbReference type="EMBL" id="CCB46674.1"/>
    </source>
</evidence>
<protein>
    <recommendedName>
        <fullName evidence="2">Squalene cyclase N-terminal domain-containing protein</fullName>
    </recommendedName>
</protein>
<dbReference type="PaxDb" id="29760-VIT_04s0008g03000.t01"/>
<dbReference type="Proteomes" id="UP000009183">
    <property type="component" value="Chromosome 4"/>
</dbReference>
<feature type="domain" description="Squalene cyclase N-terminal" evidence="2">
    <location>
        <begin position="129"/>
        <end position="267"/>
    </location>
</feature>
<dbReference type="STRING" id="29760.F6H2W3"/>
<name>F6H2W3_VITVI</name>
<dbReference type="GO" id="GO:0016104">
    <property type="term" value="P:triterpenoid biosynthetic process"/>
    <property type="evidence" value="ECO:0007669"/>
    <property type="project" value="InterPro"/>
</dbReference>
<keyword evidence="1" id="KW-0413">Isomerase</keyword>
<organism evidence="3 4">
    <name type="scientific">Vitis vinifera</name>
    <name type="common">Grape</name>
    <dbReference type="NCBI Taxonomy" id="29760"/>
    <lineage>
        <taxon>Eukaryota</taxon>
        <taxon>Viridiplantae</taxon>
        <taxon>Streptophyta</taxon>
        <taxon>Embryophyta</taxon>
        <taxon>Tracheophyta</taxon>
        <taxon>Spermatophyta</taxon>
        <taxon>Magnoliopsida</taxon>
        <taxon>eudicotyledons</taxon>
        <taxon>Gunneridae</taxon>
        <taxon>Pentapetalae</taxon>
        <taxon>rosids</taxon>
        <taxon>Vitales</taxon>
        <taxon>Vitaceae</taxon>
        <taxon>Viteae</taxon>
        <taxon>Vitis</taxon>
    </lineage>
</organism>
<dbReference type="eggNOG" id="KOG0497">
    <property type="taxonomic scope" value="Eukaryota"/>
</dbReference>
<dbReference type="Gene3D" id="1.50.10.20">
    <property type="match status" value="1"/>
</dbReference>
<accession>F6H2W3</accession>
<dbReference type="PANTHER" id="PTHR11764:SF58">
    <property type="entry name" value="BETA-AMYRIN SYNTHASE-RELATED"/>
    <property type="match status" value="1"/>
</dbReference>
<dbReference type="GO" id="GO:0042300">
    <property type="term" value="F:beta-amyrin synthase activity"/>
    <property type="evidence" value="ECO:0007669"/>
    <property type="project" value="UniProtKB-ARBA"/>
</dbReference>
<gene>
    <name evidence="3" type="ordered locus">VIT_04s0008g03000</name>
</gene>
<dbReference type="HOGENOM" id="CLU_063601_0_1_1"/>
<sequence length="307" mass="36164">MWRLKIAQGDDPYLYSTNNFVGRQTWEFDPNYANSQELHQVEIARQHFLDNHFHVKSSSDALHHIRLLKENNFQQTILPVKIGENEEVTHEVATATLRRAIRFYLTLQASDGHWPAENTGHLFFLPPLNQDGGWGLHVEGHSTMFCTTLNYICTRLLGEGPNGGQDNAVARAQKWILDRRGVTRIPTWGKTWLSILGVFDWSGNNPMPPEFWMLHFYLCIQMWCYCRLVYMPMSYLYGKRFVGPITDVVLQLREELHVQPYHEINWKSVRYLCAKEDLYYSHPLIQDLLWDSLYIMMEPLLMRWPFT</sequence>
<dbReference type="InterPro" id="IPR008930">
    <property type="entry name" value="Terpenoid_cyclase/PrenylTrfase"/>
</dbReference>
<keyword evidence="4" id="KW-1185">Reference proteome</keyword>
<dbReference type="GO" id="GO:0005811">
    <property type="term" value="C:lipid droplet"/>
    <property type="evidence" value="ECO:0007669"/>
    <property type="project" value="InterPro"/>
</dbReference>
<evidence type="ECO:0000259" key="2">
    <source>
        <dbReference type="Pfam" id="PF13249"/>
    </source>
</evidence>
<dbReference type="EMBL" id="FN595231">
    <property type="protein sequence ID" value="CCB46674.1"/>
    <property type="molecule type" value="Genomic_DNA"/>
</dbReference>